<dbReference type="InterPro" id="IPR051338">
    <property type="entry name" value="NodU/CmcH_Carbamoyltrnsfr"/>
</dbReference>
<evidence type="ECO:0000259" key="2">
    <source>
        <dbReference type="Pfam" id="PF02543"/>
    </source>
</evidence>
<dbReference type="SUPFAM" id="SSF53067">
    <property type="entry name" value="Actin-like ATPase domain"/>
    <property type="match status" value="1"/>
</dbReference>
<dbReference type="InterPro" id="IPR003696">
    <property type="entry name" value="Carbtransf_dom"/>
</dbReference>
<protein>
    <recommendedName>
        <fullName evidence="6">Carbamoyltransferase</fullName>
    </recommendedName>
</protein>
<dbReference type="PANTHER" id="PTHR34847:SF1">
    <property type="entry name" value="NODULATION PROTEIN U"/>
    <property type="match status" value="1"/>
</dbReference>
<gene>
    <name evidence="4" type="ORF">N478_01260</name>
</gene>
<evidence type="ECO:0008006" key="6">
    <source>
        <dbReference type="Google" id="ProtNLM"/>
    </source>
</evidence>
<proteinExistence type="inferred from homology"/>
<evidence type="ECO:0000259" key="3">
    <source>
        <dbReference type="Pfam" id="PF16861"/>
    </source>
</evidence>
<dbReference type="EMBL" id="AUXX01000001">
    <property type="protein sequence ID" value="KZN70566.1"/>
    <property type="molecule type" value="Genomic_DNA"/>
</dbReference>
<dbReference type="AlphaFoldDB" id="A0A162BX60"/>
<name>A0A162BX60_9GAMM</name>
<dbReference type="Proteomes" id="UP000076661">
    <property type="component" value="Unassembled WGS sequence"/>
</dbReference>
<evidence type="ECO:0000313" key="4">
    <source>
        <dbReference type="EMBL" id="KZN70566.1"/>
    </source>
</evidence>
<dbReference type="InterPro" id="IPR038152">
    <property type="entry name" value="Carbam_trans_C_sf"/>
</dbReference>
<dbReference type="CDD" id="cd24033">
    <property type="entry name" value="ASKHA_NBD_NodU_CmcH-like_N"/>
    <property type="match status" value="1"/>
</dbReference>
<dbReference type="InterPro" id="IPR031730">
    <property type="entry name" value="Carbam_trans_C"/>
</dbReference>
<dbReference type="GO" id="GO:0003824">
    <property type="term" value="F:catalytic activity"/>
    <property type="evidence" value="ECO:0007669"/>
    <property type="project" value="InterPro"/>
</dbReference>
<evidence type="ECO:0000256" key="1">
    <source>
        <dbReference type="ARBA" id="ARBA00006129"/>
    </source>
</evidence>
<organism evidence="4 5">
    <name type="scientific">Pseudoalteromonas luteoviolacea S4060-1</name>
    <dbReference type="NCBI Taxonomy" id="1365257"/>
    <lineage>
        <taxon>Bacteria</taxon>
        <taxon>Pseudomonadati</taxon>
        <taxon>Pseudomonadota</taxon>
        <taxon>Gammaproteobacteria</taxon>
        <taxon>Alteromonadales</taxon>
        <taxon>Pseudoalteromonadaceae</taxon>
        <taxon>Pseudoalteromonas</taxon>
    </lineage>
</organism>
<reference evidence="4 5" key="1">
    <citation type="submission" date="2013-07" db="EMBL/GenBank/DDBJ databases">
        <title>Comparative Genomic and Metabolomic Analysis of Twelve Strains of Pseudoalteromonas luteoviolacea.</title>
        <authorList>
            <person name="Vynne N.G."/>
            <person name="Mansson M."/>
            <person name="Gram L."/>
        </authorList>
    </citation>
    <scope>NUCLEOTIDE SEQUENCE [LARGE SCALE GENOMIC DNA]</scope>
    <source>
        <strain evidence="4 5">S4060-1</strain>
    </source>
</reference>
<dbReference type="PATRIC" id="fig|1365257.3.peg.263"/>
<feature type="domain" description="Carbamoyltransferase C-terminal" evidence="3">
    <location>
        <begin position="486"/>
        <end position="651"/>
    </location>
</feature>
<dbReference type="RefSeq" id="WP_063379656.1">
    <property type="nucleotide sequence ID" value="NZ_AUXX01000001.1"/>
</dbReference>
<feature type="domain" description="Carbamoyltransferase" evidence="2">
    <location>
        <begin position="3"/>
        <end position="430"/>
    </location>
</feature>
<dbReference type="PANTHER" id="PTHR34847">
    <property type="entry name" value="NODULATION PROTEIN U"/>
    <property type="match status" value="1"/>
</dbReference>
<comment type="caution">
    <text evidence="4">The sequence shown here is derived from an EMBL/GenBank/DDBJ whole genome shotgun (WGS) entry which is preliminary data.</text>
</comment>
<evidence type="ECO:0000313" key="5">
    <source>
        <dbReference type="Proteomes" id="UP000076661"/>
    </source>
</evidence>
<dbReference type="Gene3D" id="3.30.420.40">
    <property type="match status" value="2"/>
</dbReference>
<dbReference type="Pfam" id="PF02543">
    <property type="entry name" value="Carbam_trans_N"/>
    <property type="match status" value="1"/>
</dbReference>
<dbReference type="Gene3D" id="3.90.870.20">
    <property type="entry name" value="Carbamoyltransferase, C-terminal domain"/>
    <property type="match status" value="1"/>
</dbReference>
<dbReference type="Pfam" id="PF16861">
    <property type="entry name" value="Carbam_trans_C"/>
    <property type="match status" value="1"/>
</dbReference>
<dbReference type="InterPro" id="IPR043129">
    <property type="entry name" value="ATPase_NBD"/>
</dbReference>
<accession>A0A162BX60</accession>
<sequence length="653" mass="72832">MIILGLHFGHDASISLVKDGEILCCVELERIRRVKHAIGILPQDIELILSKFSIDVEQIEYCAVSNTQNTEYLFSHPDLFSFEIKSTAVSAQHCPNFDMERSAREIEQAKDKGVLIKHVTNATQHPYVKRVVPELITDTQTHLPPLEHFAHAPHWQPDLPLSALQDNVNANSFSDDTLEMFWPIEMTLFGKQIPGYLFSHHFAHAASTFYTSNADNAAIFSHDGSLPQKSYVGGMYYYGEGTKIYSLTPHYLSVGHLYERVATFLGLGAEAGPGKMMGLAPYGEAIFYDAKFVSNFNFGHPVNSADVGFENWQDDNRHPLLNAWMQHVYERAVALNYDMSKLGDPEHILDKLAVDIAASTQKLLEEIMFIASEQLYDICNSHKPTEHLCLTGGVALNCPANTKMAIEGSYQAVHIPPYVHDGGLSIGGALAIYHHILGFDRIHHNVDSSSHAYLGLPQPDHSDILNSLDGSKFKVSKPENLAEIIAELMADDQYVALYQGRSEVGPRALGNRTLLANATVERNWRGINLVKRREQWRPFAPVVLAEHATQWFSNCIDPSPFMLATALCNNDAIPAVTHVDKTARIQSVGQECGLIREILEAFYAKTQVPVLMNTSFNGPGEPIVESVENAVNFLTHGDIRYLVIDQYLVEKRV</sequence>
<comment type="similarity">
    <text evidence="1">Belongs to the NodU/CmcH family.</text>
</comment>